<dbReference type="InterPro" id="IPR006143">
    <property type="entry name" value="RND_pump_MFP"/>
</dbReference>
<evidence type="ECO:0000256" key="1">
    <source>
        <dbReference type="ARBA" id="ARBA00004196"/>
    </source>
</evidence>
<reference evidence="8 9" key="1">
    <citation type="submission" date="2017-11" db="EMBL/GenBank/DDBJ databases">
        <title>Rhodohalobacter 15182 sp. nov., isolated from a salt lake.</title>
        <authorList>
            <person name="Han S."/>
        </authorList>
    </citation>
    <scope>NUCLEOTIDE SEQUENCE [LARGE SCALE GENOMIC DNA]</scope>
    <source>
        <strain evidence="8 9">15182</strain>
    </source>
</reference>
<feature type="coiled-coil region" evidence="4">
    <location>
        <begin position="109"/>
        <end position="195"/>
    </location>
</feature>
<organism evidence="8 9">
    <name type="scientific">Rhodohalobacter barkolensis</name>
    <dbReference type="NCBI Taxonomy" id="2053187"/>
    <lineage>
        <taxon>Bacteria</taxon>
        <taxon>Pseudomonadati</taxon>
        <taxon>Balneolota</taxon>
        <taxon>Balneolia</taxon>
        <taxon>Balneolales</taxon>
        <taxon>Balneolaceae</taxon>
        <taxon>Rhodohalobacter</taxon>
    </lineage>
</organism>
<keyword evidence="3" id="KW-0813">Transport</keyword>
<dbReference type="OrthoDB" id="9809068at2"/>
<dbReference type="Proteomes" id="UP000233398">
    <property type="component" value="Unassembled WGS sequence"/>
</dbReference>
<keyword evidence="4" id="KW-0175">Coiled coil</keyword>
<name>A0A2N0VJE1_9BACT</name>
<comment type="caution">
    <text evidence="8">The sequence shown here is derived from an EMBL/GenBank/DDBJ whole genome shotgun (WGS) entry which is preliminary data.</text>
</comment>
<sequence length="457" mass="50789">MGKQKSATKKLLKILGIILFAFVTLAVIAKTAGWLDGGSAEKEVETREAELRTITQLVSASGRIQPETEVIIRPDVSGEIIELNVKEGDFVREGELLLRIKPDIYEARIDELNASLLTQQSRMEQARSNMLQAEAEFRKNEQLYERDLISELEYMQVKNNYEAQQANFKAAEYQIESARAQLRRAEEELQQTVIRSPRDGTISRLSVESGERVLGQAQTAGTEMMRIARMEQMEVEVDVNENDIVNVSPNDTTLIEVDAYPNRIFEGLVTEIANSADVSGGGSADQVTNYKVKIRIITPHNLDQAADRVLAQSEEVSEVPESVPNFKPGMSGTVDIKTNTVYNVVAIPIQAVTVRDFSQDSTQTDGEESDEDETSDEETRNQEEDFRRVVFLNDNGKAKRVEVETGISDNTHIQIMSGVEAGDEVITGSYRVLSRDLDDGDPIIVQNRNEIAASGGN</sequence>
<dbReference type="Gene3D" id="2.40.30.170">
    <property type="match status" value="1"/>
</dbReference>
<dbReference type="AlphaFoldDB" id="A0A2N0VJE1"/>
<feature type="domain" description="Multidrug resistance protein MdtA-like barrel-sandwich hybrid" evidence="6">
    <location>
        <begin position="70"/>
        <end position="215"/>
    </location>
</feature>
<dbReference type="GO" id="GO:0015562">
    <property type="term" value="F:efflux transmembrane transporter activity"/>
    <property type="evidence" value="ECO:0007669"/>
    <property type="project" value="TreeGrafter"/>
</dbReference>
<dbReference type="Pfam" id="PF25967">
    <property type="entry name" value="RND-MFP_C"/>
    <property type="match status" value="1"/>
</dbReference>
<dbReference type="GO" id="GO:1990281">
    <property type="term" value="C:efflux pump complex"/>
    <property type="evidence" value="ECO:0007669"/>
    <property type="project" value="TreeGrafter"/>
</dbReference>
<dbReference type="SUPFAM" id="SSF111369">
    <property type="entry name" value="HlyD-like secretion proteins"/>
    <property type="match status" value="1"/>
</dbReference>
<protein>
    <submittedName>
        <fullName evidence="8">Efflux RND transporter periplasmic adaptor subunit</fullName>
    </submittedName>
</protein>
<proteinExistence type="inferred from homology"/>
<gene>
    <name evidence="8" type="ORF">CWD77_02275</name>
</gene>
<evidence type="ECO:0000256" key="4">
    <source>
        <dbReference type="SAM" id="Coils"/>
    </source>
</evidence>
<accession>A0A2N0VJE1</accession>
<dbReference type="Pfam" id="PF25917">
    <property type="entry name" value="BSH_RND"/>
    <property type="match status" value="1"/>
</dbReference>
<evidence type="ECO:0000313" key="8">
    <source>
        <dbReference type="EMBL" id="PKD44315.1"/>
    </source>
</evidence>
<dbReference type="InterPro" id="IPR058625">
    <property type="entry name" value="MdtA-like_BSH"/>
</dbReference>
<dbReference type="Gene3D" id="2.40.50.100">
    <property type="match status" value="1"/>
</dbReference>
<evidence type="ECO:0000259" key="7">
    <source>
        <dbReference type="Pfam" id="PF25967"/>
    </source>
</evidence>
<dbReference type="Gene3D" id="1.10.287.470">
    <property type="entry name" value="Helix hairpin bin"/>
    <property type="match status" value="1"/>
</dbReference>
<feature type="domain" description="Multidrug resistance protein MdtA-like C-terminal permuted SH3" evidence="7">
    <location>
        <begin position="384"/>
        <end position="428"/>
    </location>
</feature>
<comment type="similarity">
    <text evidence="2">Belongs to the membrane fusion protein (MFP) (TC 8.A.1) family.</text>
</comment>
<dbReference type="InterPro" id="IPR058627">
    <property type="entry name" value="MdtA-like_C"/>
</dbReference>
<dbReference type="PANTHER" id="PTHR30469">
    <property type="entry name" value="MULTIDRUG RESISTANCE PROTEIN MDTA"/>
    <property type="match status" value="1"/>
</dbReference>
<evidence type="ECO:0000259" key="6">
    <source>
        <dbReference type="Pfam" id="PF25917"/>
    </source>
</evidence>
<evidence type="ECO:0000256" key="3">
    <source>
        <dbReference type="ARBA" id="ARBA00022448"/>
    </source>
</evidence>
<evidence type="ECO:0000313" key="9">
    <source>
        <dbReference type="Proteomes" id="UP000233398"/>
    </source>
</evidence>
<dbReference type="PANTHER" id="PTHR30469:SF33">
    <property type="entry name" value="SLR1207 PROTEIN"/>
    <property type="match status" value="1"/>
</dbReference>
<dbReference type="Gene3D" id="2.40.420.20">
    <property type="match status" value="1"/>
</dbReference>
<evidence type="ECO:0000256" key="2">
    <source>
        <dbReference type="ARBA" id="ARBA00009477"/>
    </source>
</evidence>
<feature type="compositionally biased region" description="Acidic residues" evidence="5">
    <location>
        <begin position="365"/>
        <end position="376"/>
    </location>
</feature>
<dbReference type="NCBIfam" id="TIGR01730">
    <property type="entry name" value="RND_mfp"/>
    <property type="match status" value="1"/>
</dbReference>
<comment type="subcellular location">
    <subcellularLocation>
        <location evidence="1">Cell envelope</location>
    </subcellularLocation>
</comment>
<dbReference type="RefSeq" id="WP_101071606.1">
    <property type="nucleotide sequence ID" value="NZ_PISP01000001.1"/>
</dbReference>
<evidence type="ECO:0000256" key="5">
    <source>
        <dbReference type="SAM" id="MobiDB-lite"/>
    </source>
</evidence>
<feature type="region of interest" description="Disordered" evidence="5">
    <location>
        <begin position="357"/>
        <end position="385"/>
    </location>
</feature>
<dbReference type="EMBL" id="PISP01000001">
    <property type="protein sequence ID" value="PKD44315.1"/>
    <property type="molecule type" value="Genomic_DNA"/>
</dbReference>
<keyword evidence="9" id="KW-1185">Reference proteome</keyword>